<keyword evidence="3" id="KW-0804">Transcription</keyword>
<dbReference type="Gene3D" id="1.10.10.10">
    <property type="entry name" value="Winged helix-like DNA-binding domain superfamily/Winged helix DNA-binding domain"/>
    <property type="match status" value="1"/>
</dbReference>
<dbReference type="SMART" id="SM00895">
    <property type="entry name" value="FCD"/>
    <property type="match status" value="1"/>
</dbReference>
<dbReference type="GO" id="GO:0003700">
    <property type="term" value="F:DNA-binding transcription factor activity"/>
    <property type="evidence" value="ECO:0007669"/>
    <property type="project" value="InterPro"/>
</dbReference>
<dbReference type="GO" id="GO:0003677">
    <property type="term" value="F:DNA binding"/>
    <property type="evidence" value="ECO:0007669"/>
    <property type="project" value="UniProtKB-KW"/>
</dbReference>
<dbReference type="PROSITE" id="PS50949">
    <property type="entry name" value="HTH_GNTR"/>
    <property type="match status" value="1"/>
</dbReference>
<evidence type="ECO:0000256" key="3">
    <source>
        <dbReference type="ARBA" id="ARBA00023163"/>
    </source>
</evidence>
<dbReference type="SMART" id="SM00345">
    <property type="entry name" value="HTH_GNTR"/>
    <property type="match status" value="1"/>
</dbReference>
<evidence type="ECO:0000256" key="1">
    <source>
        <dbReference type="ARBA" id="ARBA00023015"/>
    </source>
</evidence>
<proteinExistence type="predicted"/>
<sequence>MAGDATTEKTGFAPSYRVIAQTIAKRIMAGELRPGDPMPTEAVLCEQFGVNRSTVREGTRLLEETGMLQRVNAKRLVVAKPTTSVVGEHIERALRLQGVTFFELWETAMVLEPKTAGLSVSHLNGDDLEALRANIVATEQSLSDPSALAQLDVEFHALIARGVHNRVLLLTREPMARLFYPAFEAVLSRVPESGARLLKAHKQIFQALSAGDAQDASAWMEKHIRDFKVGFEIASLDFQSSSITPLSAGWSE</sequence>
<reference evidence="5" key="1">
    <citation type="submission" date="2016-12" db="EMBL/GenBank/DDBJ databases">
        <authorList>
            <person name="Moulin L."/>
        </authorList>
    </citation>
    <scope>NUCLEOTIDE SEQUENCE [LARGE SCALE GENOMIC DNA]</scope>
    <source>
        <strain evidence="5">STM 7183</strain>
    </source>
</reference>
<dbReference type="Pfam" id="PF00392">
    <property type="entry name" value="GntR"/>
    <property type="match status" value="1"/>
</dbReference>
<comment type="caution">
    <text evidence="5">The sequence shown here is derived from an EMBL/GenBank/DDBJ whole genome shotgun (WGS) entry which is preliminary data.</text>
</comment>
<dbReference type="SUPFAM" id="SSF46785">
    <property type="entry name" value="Winged helix' DNA-binding domain"/>
    <property type="match status" value="1"/>
</dbReference>
<dbReference type="AlphaFoldDB" id="A0A1N7RJS1"/>
<dbReference type="InterPro" id="IPR011711">
    <property type="entry name" value="GntR_C"/>
</dbReference>
<dbReference type="EMBL" id="CYGY02000001">
    <property type="protein sequence ID" value="SIT34947.1"/>
    <property type="molecule type" value="Genomic_DNA"/>
</dbReference>
<gene>
    <name evidence="5" type="ORF">BN2476_10019</name>
</gene>
<evidence type="ECO:0000313" key="6">
    <source>
        <dbReference type="Proteomes" id="UP000195569"/>
    </source>
</evidence>
<accession>A0A1N7RJS1</accession>
<organism evidence="5 6">
    <name type="scientific">Paraburkholderia piptadeniae</name>
    <dbReference type="NCBI Taxonomy" id="1701573"/>
    <lineage>
        <taxon>Bacteria</taxon>
        <taxon>Pseudomonadati</taxon>
        <taxon>Pseudomonadota</taxon>
        <taxon>Betaproteobacteria</taxon>
        <taxon>Burkholderiales</taxon>
        <taxon>Burkholderiaceae</taxon>
        <taxon>Paraburkholderia</taxon>
    </lineage>
</organism>
<dbReference type="SUPFAM" id="SSF48008">
    <property type="entry name" value="GntR ligand-binding domain-like"/>
    <property type="match status" value="1"/>
</dbReference>
<dbReference type="Gene3D" id="1.20.120.530">
    <property type="entry name" value="GntR ligand-binding domain-like"/>
    <property type="match status" value="1"/>
</dbReference>
<feature type="domain" description="HTH gntR-type" evidence="4">
    <location>
        <begin position="13"/>
        <end position="81"/>
    </location>
</feature>
<dbReference type="Proteomes" id="UP000195569">
    <property type="component" value="Unassembled WGS sequence"/>
</dbReference>
<dbReference type="PANTHER" id="PTHR43537:SF5">
    <property type="entry name" value="UXU OPERON TRANSCRIPTIONAL REGULATOR"/>
    <property type="match status" value="1"/>
</dbReference>
<dbReference type="OrthoDB" id="1040417at2"/>
<keyword evidence="6" id="KW-1185">Reference proteome</keyword>
<evidence type="ECO:0000256" key="2">
    <source>
        <dbReference type="ARBA" id="ARBA00023125"/>
    </source>
</evidence>
<keyword evidence="2" id="KW-0238">DNA-binding</keyword>
<name>A0A1N7RJS1_9BURK</name>
<keyword evidence="1" id="KW-0805">Transcription regulation</keyword>
<evidence type="ECO:0000313" key="5">
    <source>
        <dbReference type="EMBL" id="SIT34947.1"/>
    </source>
</evidence>
<dbReference type="RefSeq" id="WP_087732128.1">
    <property type="nucleotide sequence ID" value="NZ_CYGY02000001.1"/>
</dbReference>
<evidence type="ECO:0000259" key="4">
    <source>
        <dbReference type="PROSITE" id="PS50949"/>
    </source>
</evidence>
<dbReference type="PRINTS" id="PR00035">
    <property type="entry name" value="HTHGNTR"/>
</dbReference>
<dbReference type="InterPro" id="IPR036390">
    <property type="entry name" value="WH_DNA-bd_sf"/>
</dbReference>
<dbReference type="InterPro" id="IPR036388">
    <property type="entry name" value="WH-like_DNA-bd_sf"/>
</dbReference>
<dbReference type="InterPro" id="IPR000524">
    <property type="entry name" value="Tscrpt_reg_HTH_GntR"/>
</dbReference>
<protein>
    <recommendedName>
        <fullName evidence="4">HTH gntR-type domain-containing protein</fullName>
    </recommendedName>
</protein>
<dbReference type="InterPro" id="IPR008920">
    <property type="entry name" value="TF_FadR/GntR_C"/>
</dbReference>
<dbReference type="PANTHER" id="PTHR43537">
    <property type="entry name" value="TRANSCRIPTIONAL REGULATOR, GNTR FAMILY"/>
    <property type="match status" value="1"/>
</dbReference>
<dbReference type="CDD" id="cd07377">
    <property type="entry name" value="WHTH_GntR"/>
    <property type="match status" value="1"/>
</dbReference>
<dbReference type="Pfam" id="PF07729">
    <property type="entry name" value="FCD"/>
    <property type="match status" value="1"/>
</dbReference>